<dbReference type="Proteomes" id="UP000011723">
    <property type="component" value="Chromosome"/>
</dbReference>
<organism evidence="3 4">
    <name type="scientific">Corynebacterium halotolerans YIM 70093 = DSM 44683</name>
    <dbReference type="NCBI Taxonomy" id="1121362"/>
    <lineage>
        <taxon>Bacteria</taxon>
        <taxon>Bacillati</taxon>
        <taxon>Actinomycetota</taxon>
        <taxon>Actinomycetes</taxon>
        <taxon>Mycobacteriales</taxon>
        <taxon>Corynebacteriaceae</taxon>
        <taxon>Corynebacterium</taxon>
    </lineage>
</organism>
<dbReference type="EMBL" id="CP003697">
    <property type="protein sequence ID" value="AGF73024.1"/>
    <property type="molecule type" value="Genomic_DNA"/>
</dbReference>
<dbReference type="AlphaFoldDB" id="M1MZB4"/>
<sequence length="193" mass="19240">MGSFNTGGNSGDYNTSPFDTSTSSPGEPQRSTGSGCLKWGAIIFAFLAVIGLIGSCTSEPTEVEVPGPTTTVTVTEEAERDTTTVTTTVTEEAEAEPQPSEPTETETDAAGVGAGAGAGAGADVDNRQRMGAVAPPPVSPARAPEPAAPAAPVATSYANCSAVRAAGAAPIYAGQPGYSTKLDRDGDGVACER</sequence>
<feature type="region of interest" description="Disordered" evidence="1">
    <location>
        <begin position="1"/>
        <end position="34"/>
    </location>
</feature>
<keyword evidence="4" id="KW-1185">Reference proteome</keyword>
<dbReference type="InterPro" id="IPR008613">
    <property type="entry name" value="Excalibur_Ca-bd_domain"/>
</dbReference>
<dbReference type="Pfam" id="PF05901">
    <property type="entry name" value="Excalibur"/>
    <property type="match status" value="1"/>
</dbReference>
<feature type="compositionally biased region" description="Basic and acidic residues" evidence="1">
    <location>
        <begin position="181"/>
        <end position="193"/>
    </location>
</feature>
<keyword evidence="3" id="KW-0378">Hydrolase</keyword>
<dbReference type="PATRIC" id="fig|1121362.3.peg.2046"/>
<evidence type="ECO:0000313" key="4">
    <source>
        <dbReference type="Proteomes" id="UP000011723"/>
    </source>
</evidence>
<dbReference type="HOGENOM" id="CLU_121932_0_0_11"/>
<feature type="compositionally biased region" description="Low complexity" evidence="1">
    <location>
        <begin position="83"/>
        <end position="102"/>
    </location>
</feature>
<accession>M1MZB4</accession>
<dbReference type="KEGG" id="chn:A605_10110"/>
<dbReference type="SMART" id="SM00894">
    <property type="entry name" value="Excalibur"/>
    <property type="match status" value="1"/>
</dbReference>
<dbReference type="GO" id="GO:0016787">
    <property type="term" value="F:hydrolase activity"/>
    <property type="evidence" value="ECO:0007669"/>
    <property type="project" value="UniProtKB-KW"/>
</dbReference>
<feature type="region of interest" description="Disordered" evidence="1">
    <location>
        <begin position="172"/>
        <end position="193"/>
    </location>
</feature>
<dbReference type="STRING" id="1121362.A605_10110"/>
<name>M1MZB4_9CORY</name>
<evidence type="ECO:0000259" key="2">
    <source>
        <dbReference type="SMART" id="SM00894"/>
    </source>
</evidence>
<evidence type="ECO:0000313" key="3">
    <source>
        <dbReference type="EMBL" id="AGF73024.1"/>
    </source>
</evidence>
<proteinExistence type="predicted"/>
<reference evidence="3 4" key="1">
    <citation type="journal article" date="2012" name="Stand. Genomic Sci.">
        <title>Genome sequence of the halotolerant bacterium Corynebacterium halotolerans type strain YIM 70093(T) (= DSM 44683(T)).</title>
        <authorList>
            <person name="Ruckert C."/>
            <person name="Albersmeier A."/>
            <person name="Al-Dilaimi A."/>
            <person name="Niehaus K."/>
            <person name="Szczepanowski R."/>
            <person name="Kalinowski J."/>
        </authorList>
    </citation>
    <scope>NUCLEOTIDE SEQUENCE [LARGE SCALE GENOMIC DNA]</scope>
    <source>
        <strain evidence="3">YIM 70093</strain>
    </source>
</reference>
<feature type="region of interest" description="Disordered" evidence="1">
    <location>
        <begin position="58"/>
        <end position="155"/>
    </location>
</feature>
<feature type="domain" description="Excalibur calcium-binding" evidence="2">
    <location>
        <begin position="156"/>
        <end position="192"/>
    </location>
</feature>
<evidence type="ECO:0000256" key="1">
    <source>
        <dbReference type="SAM" id="MobiDB-lite"/>
    </source>
</evidence>
<feature type="compositionally biased region" description="Low complexity" evidence="1">
    <location>
        <begin position="140"/>
        <end position="154"/>
    </location>
</feature>
<gene>
    <name evidence="3" type="ORF">A605_10110</name>
</gene>
<dbReference type="eggNOG" id="COG3064">
    <property type="taxonomic scope" value="Bacteria"/>
</dbReference>
<feature type="compositionally biased region" description="Low complexity" evidence="1">
    <location>
        <begin position="58"/>
        <end position="75"/>
    </location>
</feature>
<protein>
    <submittedName>
        <fullName evidence="3">Metallo-beta-lactamase superfamily hydrolase</fullName>
    </submittedName>
</protein>